<evidence type="ECO:0000256" key="3">
    <source>
        <dbReference type="ARBA" id="ARBA00012663"/>
    </source>
</evidence>
<reference evidence="10 11" key="1">
    <citation type="journal article" date="2024" name="BMC Genomics">
        <title>Genome assembly of redclaw crayfish (Cherax quadricarinatus) provides insights into its immune adaptation and hypoxia tolerance.</title>
        <authorList>
            <person name="Liu Z."/>
            <person name="Zheng J."/>
            <person name="Li H."/>
            <person name="Fang K."/>
            <person name="Wang S."/>
            <person name="He J."/>
            <person name="Zhou D."/>
            <person name="Weng S."/>
            <person name="Chi M."/>
            <person name="Gu Z."/>
            <person name="He J."/>
            <person name="Li F."/>
            <person name="Wang M."/>
        </authorList>
    </citation>
    <scope>NUCLEOTIDE SEQUENCE [LARGE SCALE GENOMIC DNA]</scope>
    <source>
        <strain evidence="10">ZL_2023a</strain>
    </source>
</reference>
<evidence type="ECO:0000256" key="4">
    <source>
        <dbReference type="ARBA" id="ARBA00022729"/>
    </source>
</evidence>
<evidence type="ECO:0000256" key="2">
    <source>
        <dbReference type="ARBA" id="ARBA00006285"/>
    </source>
</evidence>
<dbReference type="EC" id="3.2.1.52" evidence="3"/>
<dbReference type="Gene3D" id="3.30.379.10">
    <property type="entry name" value="Chitobiase/beta-hexosaminidase domain 2-like"/>
    <property type="match status" value="1"/>
</dbReference>
<dbReference type="GO" id="GO:0030203">
    <property type="term" value="P:glycosaminoglycan metabolic process"/>
    <property type="evidence" value="ECO:0007669"/>
    <property type="project" value="TreeGrafter"/>
</dbReference>
<comment type="catalytic activity">
    <reaction evidence="1">
        <text>Hydrolysis of terminal non-reducing N-acetyl-D-hexosamine residues in N-acetyl-beta-D-hexosaminides.</text>
        <dbReference type="EC" id="3.2.1.52"/>
    </reaction>
</comment>
<dbReference type="Gene3D" id="3.20.20.80">
    <property type="entry name" value="Glycosidases"/>
    <property type="match status" value="1"/>
</dbReference>
<dbReference type="Proteomes" id="UP001445076">
    <property type="component" value="Unassembled WGS sequence"/>
</dbReference>
<dbReference type="InterPro" id="IPR025705">
    <property type="entry name" value="Beta_hexosaminidase_sua/sub"/>
</dbReference>
<keyword evidence="4" id="KW-0732">Signal</keyword>
<dbReference type="InterPro" id="IPR029018">
    <property type="entry name" value="Hex-like_dom2"/>
</dbReference>
<gene>
    <name evidence="10" type="ORF">OTU49_007558</name>
</gene>
<proteinExistence type="inferred from homology"/>
<comment type="caution">
    <text evidence="10">The sequence shown here is derived from an EMBL/GenBank/DDBJ whole genome shotgun (WGS) entry which is preliminary data.</text>
</comment>
<organism evidence="10 11">
    <name type="scientific">Cherax quadricarinatus</name>
    <name type="common">Australian red claw crayfish</name>
    <dbReference type="NCBI Taxonomy" id="27406"/>
    <lineage>
        <taxon>Eukaryota</taxon>
        <taxon>Metazoa</taxon>
        <taxon>Ecdysozoa</taxon>
        <taxon>Arthropoda</taxon>
        <taxon>Crustacea</taxon>
        <taxon>Multicrustacea</taxon>
        <taxon>Malacostraca</taxon>
        <taxon>Eumalacostraca</taxon>
        <taxon>Eucarida</taxon>
        <taxon>Decapoda</taxon>
        <taxon>Pleocyemata</taxon>
        <taxon>Astacidea</taxon>
        <taxon>Parastacoidea</taxon>
        <taxon>Parastacidae</taxon>
        <taxon>Cherax</taxon>
    </lineage>
</organism>
<evidence type="ECO:0000313" key="11">
    <source>
        <dbReference type="Proteomes" id="UP001445076"/>
    </source>
</evidence>
<dbReference type="InterPro" id="IPR015883">
    <property type="entry name" value="Glyco_hydro_20_cat"/>
</dbReference>
<dbReference type="PANTHER" id="PTHR22600">
    <property type="entry name" value="BETA-HEXOSAMINIDASE"/>
    <property type="match status" value="1"/>
</dbReference>
<evidence type="ECO:0000259" key="8">
    <source>
        <dbReference type="Pfam" id="PF00728"/>
    </source>
</evidence>
<feature type="domain" description="Beta-hexosaminidase eukaryotic type N-terminal" evidence="9">
    <location>
        <begin position="89"/>
        <end position="218"/>
    </location>
</feature>
<dbReference type="GO" id="GO:0005886">
    <property type="term" value="C:plasma membrane"/>
    <property type="evidence" value="ECO:0007669"/>
    <property type="project" value="TreeGrafter"/>
</dbReference>
<dbReference type="EMBL" id="JARKIK010000061">
    <property type="protein sequence ID" value="KAK8731344.1"/>
    <property type="molecule type" value="Genomic_DNA"/>
</dbReference>
<feature type="domain" description="Glycoside hydrolase family 20 catalytic" evidence="8">
    <location>
        <begin position="242"/>
        <end position="596"/>
    </location>
</feature>
<dbReference type="Pfam" id="PF00728">
    <property type="entry name" value="Glyco_hydro_20"/>
    <property type="match status" value="1"/>
</dbReference>
<dbReference type="PANTHER" id="PTHR22600:SF26">
    <property type="entry name" value="BETA-N-ACETYLHEXOSAMINIDASE"/>
    <property type="match status" value="1"/>
</dbReference>
<dbReference type="GO" id="GO:0005975">
    <property type="term" value="P:carbohydrate metabolic process"/>
    <property type="evidence" value="ECO:0007669"/>
    <property type="project" value="InterPro"/>
</dbReference>
<evidence type="ECO:0000256" key="1">
    <source>
        <dbReference type="ARBA" id="ARBA00001231"/>
    </source>
</evidence>
<comment type="similarity">
    <text evidence="2">Belongs to the glycosyl hydrolase 20 family.</text>
</comment>
<dbReference type="SUPFAM" id="SSF55545">
    <property type="entry name" value="beta-N-acetylhexosaminidase-like domain"/>
    <property type="match status" value="1"/>
</dbReference>
<dbReference type="SUPFAM" id="SSF51445">
    <property type="entry name" value="(Trans)glycosidases"/>
    <property type="match status" value="1"/>
</dbReference>
<evidence type="ECO:0000256" key="6">
    <source>
        <dbReference type="ARBA" id="ARBA00023180"/>
    </source>
</evidence>
<accession>A0AAW0WVC3</accession>
<dbReference type="InterPro" id="IPR029019">
    <property type="entry name" value="HEX_eukaryotic_N"/>
</dbReference>
<dbReference type="InterPro" id="IPR017853">
    <property type="entry name" value="GH"/>
</dbReference>
<evidence type="ECO:0000256" key="7">
    <source>
        <dbReference type="ARBA" id="ARBA00023295"/>
    </source>
</evidence>
<evidence type="ECO:0000313" key="10">
    <source>
        <dbReference type="EMBL" id="KAK8731344.1"/>
    </source>
</evidence>
<name>A0AAW0WVC3_CHEQU</name>
<dbReference type="AlphaFoldDB" id="A0AAW0WVC3"/>
<keyword evidence="5" id="KW-0378">Hydrolase</keyword>
<dbReference type="PRINTS" id="PR00738">
    <property type="entry name" value="GLHYDRLASE20"/>
</dbReference>
<protein>
    <recommendedName>
        <fullName evidence="3">beta-N-acetylhexosaminidase</fullName>
        <ecNumber evidence="3">3.2.1.52</ecNumber>
    </recommendedName>
</protein>
<feature type="non-terminal residue" evidence="10">
    <location>
        <position position="1"/>
    </location>
</feature>
<dbReference type="GO" id="GO:0016231">
    <property type="term" value="F:beta-N-acetylglucosaminidase activity"/>
    <property type="evidence" value="ECO:0007669"/>
    <property type="project" value="TreeGrafter"/>
</dbReference>
<dbReference type="FunFam" id="3.20.20.80:FF:000063">
    <property type="entry name" value="Beta-hexosaminidase"/>
    <property type="match status" value="1"/>
</dbReference>
<dbReference type="Pfam" id="PF14845">
    <property type="entry name" value="Glycohydro_20b2"/>
    <property type="match status" value="1"/>
</dbReference>
<keyword evidence="11" id="KW-1185">Reference proteome</keyword>
<dbReference type="PIRSF" id="PIRSF001093">
    <property type="entry name" value="B-hxosamndse_ab_euk"/>
    <property type="match status" value="1"/>
</dbReference>
<keyword evidence="7" id="KW-0326">Glycosidase</keyword>
<sequence>NLFCSRYKRSITVASDKTMITKVASDVGRIFLLVCLVFSVPPCSTTFRLTSPWGWRCINETCVKQENDGVRSLADLSTCKLTCGQDSTIWPSPTGFLKIAPQTVHFLLESLTLRGITAPTDQVKELVEKAFHIFRDNVGKNIPEGGGKATVMGPFHKQVTSHRVFVAVTVTGRVTRLSLETSEAYTLGITTRGDVTNATVLAGDFFGARHALETLSQLIEYDELAGVLQIVSTAAVVDAPVYKYRGILLDTSRNFFSVRAIERTLDAMAASKLNTLHWHITDTHSFPLYLESLPRMAFFGAYSPREIYRAADVRHLVEYGRVRGVRVLPEFPAPAHAGNGWQWAQKQGLGKLGVCLNQEPWQSYCVEPPCGQLNIINNNTYNILAQIYKELLDIFSPLDLFHFGGSKVNLNCWNTTEEIVAHLEKEGHGRDHESFYRLWGSFQKSALDLLTQANQGKQIPGILWTSQLTEKDRIESHLDPQQYIIQILTNRTDKMIKSLLTKGYRVIFSNQDAWNLGCGFGNLSPSGKSWCINYKGWQAVYDNSPNNISATLTGSSHRNLILGGEAVLWSHHVDDTTLDSKLWPRGAALAERLWTNPDTNWEAAETRFVHHRQRLVRRGIMAQRVQPEWCRQNEGHCYL</sequence>
<evidence type="ECO:0000256" key="5">
    <source>
        <dbReference type="ARBA" id="ARBA00022801"/>
    </source>
</evidence>
<keyword evidence="6" id="KW-0325">Glycoprotein</keyword>
<evidence type="ECO:0000259" key="9">
    <source>
        <dbReference type="Pfam" id="PF14845"/>
    </source>
</evidence>